<keyword evidence="3" id="KW-1015">Disulfide bond</keyword>
<feature type="transmembrane region" description="Helical" evidence="6">
    <location>
        <begin position="79"/>
        <end position="101"/>
    </location>
</feature>
<evidence type="ECO:0000256" key="3">
    <source>
        <dbReference type="ARBA" id="ARBA00023157"/>
    </source>
</evidence>
<dbReference type="InterPro" id="IPR001254">
    <property type="entry name" value="Trypsin_dom"/>
</dbReference>
<dbReference type="InterPro" id="IPR018114">
    <property type="entry name" value="TRYPSIN_HIS"/>
</dbReference>
<keyword evidence="2" id="KW-0843">Virulence</keyword>
<keyword evidence="4" id="KW-0720">Serine protease</keyword>
<keyword evidence="6" id="KW-0812">Transmembrane</keyword>
<protein>
    <recommendedName>
        <fullName evidence="7">Peptidase S1 domain-containing protein</fullName>
    </recommendedName>
</protein>
<dbReference type="SUPFAM" id="SSF50494">
    <property type="entry name" value="Trypsin-like serine proteases"/>
    <property type="match status" value="1"/>
</dbReference>
<dbReference type="Gene3D" id="2.40.10.10">
    <property type="entry name" value="Trypsin-like serine proteases"/>
    <property type="match status" value="1"/>
</dbReference>
<evidence type="ECO:0000313" key="9">
    <source>
        <dbReference type="Proteomes" id="UP001530377"/>
    </source>
</evidence>
<evidence type="ECO:0000256" key="4">
    <source>
        <dbReference type="RuleBase" id="RU363034"/>
    </source>
</evidence>
<organism evidence="8 9">
    <name type="scientific">Cyclostephanos tholiformis</name>
    <dbReference type="NCBI Taxonomy" id="382380"/>
    <lineage>
        <taxon>Eukaryota</taxon>
        <taxon>Sar</taxon>
        <taxon>Stramenopiles</taxon>
        <taxon>Ochrophyta</taxon>
        <taxon>Bacillariophyta</taxon>
        <taxon>Coscinodiscophyceae</taxon>
        <taxon>Thalassiosirophycidae</taxon>
        <taxon>Stephanodiscales</taxon>
        <taxon>Stephanodiscaceae</taxon>
        <taxon>Cyclostephanos</taxon>
    </lineage>
</organism>
<dbReference type="PROSITE" id="PS00135">
    <property type="entry name" value="TRYPSIN_SER"/>
    <property type="match status" value="1"/>
</dbReference>
<evidence type="ECO:0000256" key="2">
    <source>
        <dbReference type="ARBA" id="ARBA00023026"/>
    </source>
</evidence>
<accession>A0ABD3SGC9</accession>
<gene>
    <name evidence="8" type="ORF">ACHAXA_010241</name>
</gene>
<dbReference type="InterPro" id="IPR043504">
    <property type="entry name" value="Peptidase_S1_PA_chymotrypsin"/>
</dbReference>
<dbReference type="InterPro" id="IPR050430">
    <property type="entry name" value="Peptidase_S1"/>
</dbReference>
<evidence type="ECO:0000256" key="5">
    <source>
        <dbReference type="SAM" id="MobiDB-lite"/>
    </source>
</evidence>
<evidence type="ECO:0000259" key="7">
    <source>
        <dbReference type="PROSITE" id="PS50240"/>
    </source>
</evidence>
<comment type="similarity">
    <text evidence="1">Belongs to the peptidase S1 family.</text>
</comment>
<feature type="domain" description="Peptidase S1" evidence="7">
    <location>
        <begin position="142"/>
        <end position="382"/>
    </location>
</feature>
<keyword evidence="4" id="KW-0645">Protease</keyword>
<dbReference type="InterPro" id="IPR001314">
    <property type="entry name" value="Peptidase_S1A"/>
</dbReference>
<keyword evidence="6" id="KW-1133">Transmembrane helix</keyword>
<feature type="region of interest" description="Disordered" evidence="5">
    <location>
        <begin position="24"/>
        <end position="70"/>
    </location>
</feature>
<dbReference type="EMBL" id="JALLPB020000037">
    <property type="protein sequence ID" value="KAL3823481.1"/>
    <property type="molecule type" value="Genomic_DNA"/>
</dbReference>
<keyword evidence="6" id="KW-0472">Membrane</keyword>
<dbReference type="InterPro" id="IPR009003">
    <property type="entry name" value="Peptidase_S1_PA"/>
</dbReference>
<dbReference type="AlphaFoldDB" id="A0ABD3SGC9"/>
<dbReference type="GO" id="GO:0006508">
    <property type="term" value="P:proteolysis"/>
    <property type="evidence" value="ECO:0007669"/>
    <property type="project" value="UniProtKB-KW"/>
</dbReference>
<keyword evidence="9" id="KW-1185">Reference proteome</keyword>
<dbReference type="CDD" id="cd00190">
    <property type="entry name" value="Tryp_SPc"/>
    <property type="match status" value="1"/>
</dbReference>
<feature type="compositionally biased region" description="Low complexity" evidence="5">
    <location>
        <begin position="113"/>
        <end position="125"/>
    </location>
</feature>
<keyword evidence="4" id="KW-0378">Hydrolase</keyword>
<evidence type="ECO:0000313" key="8">
    <source>
        <dbReference type="EMBL" id="KAL3823481.1"/>
    </source>
</evidence>
<dbReference type="PRINTS" id="PR00722">
    <property type="entry name" value="CHYMOTRYPSIN"/>
</dbReference>
<proteinExistence type="inferred from homology"/>
<dbReference type="Proteomes" id="UP001530377">
    <property type="component" value="Unassembled WGS sequence"/>
</dbReference>
<dbReference type="PROSITE" id="PS00134">
    <property type="entry name" value="TRYPSIN_HIS"/>
    <property type="match status" value="1"/>
</dbReference>
<evidence type="ECO:0000256" key="1">
    <source>
        <dbReference type="ARBA" id="ARBA00007664"/>
    </source>
</evidence>
<comment type="caution">
    <text evidence="8">The sequence shown here is derived from an EMBL/GenBank/DDBJ whole genome shotgun (WGS) entry which is preliminary data.</text>
</comment>
<evidence type="ECO:0000256" key="6">
    <source>
        <dbReference type="SAM" id="Phobius"/>
    </source>
</evidence>
<feature type="region of interest" description="Disordered" evidence="5">
    <location>
        <begin position="106"/>
        <end position="133"/>
    </location>
</feature>
<dbReference type="PANTHER" id="PTHR24276:SF91">
    <property type="entry name" value="AT26814P-RELATED"/>
    <property type="match status" value="1"/>
</dbReference>
<sequence length="530" mass="55769">MTVEGPPKDTAFVQGICEDDEALPQSTSTLMSSSSAPSTAPPVHDDPSSTADNAGFSHPTATVASDGENLRRKNKRASMIALVVGVVLVAVAVVAPCVVLSKRNKNYVDNDPTGTNNGPTGTENQTGGGVTSSSFSSSSLRIIGGEEASEDRYSYAVSLQGFFGAHYCGGSLIARDVVLTAAHCRYGYGGKVVLGRHDLDKWYDGSDFSVREELPHPEYSESSMDNDFMLVFLQEAVTASEGVVTVKLNSDPSVPTAGQGATIVGWGDTNESEYYSDISDVLMQAELSVISNDECSDSSGTFAGNSYSYNDLITESMLCAKAAGRDSCQGDSGGPLVMIGGGGGYDLQIGVVSWGFGCASDQFPGIYSRVSRVYDWIRDEVCNGSEYAPEAGFECGGGDGSISTSVPQIPTAYPSADPAAPLNFDPPTYLPTNQLINPPILTTSDNSCIICPYGATEDASVPYTDEAGNQLTCAQIIDAATAYEIGSDDCAYMESLVLEQYCCPVDMTTDGDNFGDFWDFVTGLFDGGRA</sequence>
<dbReference type="Pfam" id="PF00089">
    <property type="entry name" value="Trypsin"/>
    <property type="match status" value="1"/>
</dbReference>
<dbReference type="PANTHER" id="PTHR24276">
    <property type="entry name" value="POLYSERASE-RELATED"/>
    <property type="match status" value="1"/>
</dbReference>
<reference evidence="8 9" key="1">
    <citation type="submission" date="2024-10" db="EMBL/GenBank/DDBJ databases">
        <title>Updated reference genomes for cyclostephanoid diatoms.</title>
        <authorList>
            <person name="Roberts W.R."/>
            <person name="Alverson A.J."/>
        </authorList>
    </citation>
    <scope>NUCLEOTIDE SEQUENCE [LARGE SCALE GENOMIC DNA]</scope>
    <source>
        <strain evidence="8 9">AJA228-03</strain>
    </source>
</reference>
<dbReference type="GO" id="GO:0008236">
    <property type="term" value="F:serine-type peptidase activity"/>
    <property type="evidence" value="ECO:0007669"/>
    <property type="project" value="UniProtKB-KW"/>
</dbReference>
<dbReference type="PROSITE" id="PS50240">
    <property type="entry name" value="TRYPSIN_DOM"/>
    <property type="match status" value="1"/>
</dbReference>
<dbReference type="InterPro" id="IPR033116">
    <property type="entry name" value="TRYPSIN_SER"/>
</dbReference>
<feature type="compositionally biased region" description="Low complexity" evidence="5">
    <location>
        <begin position="26"/>
        <end position="42"/>
    </location>
</feature>
<dbReference type="FunFam" id="2.40.10.10:FF:000002">
    <property type="entry name" value="Transmembrane protease serine"/>
    <property type="match status" value="1"/>
</dbReference>
<name>A0ABD3SGC9_9STRA</name>
<dbReference type="SMART" id="SM00020">
    <property type="entry name" value="Tryp_SPc"/>
    <property type="match status" value="1"/>
</dbReference>